<evidence type="ECO:0000313" key="2">
    <source>
        <dbReference type="Proteomes" id="UP001159427"/>
    </source>
</evidence>
<accession>A0ABN8SZF6</accession>
<organism evidence="1 2">
    <name type="scientific">Porites evermanni</name>
    <dbReference type="NCBI Taxonomy" id="104178"/>
    <lineage>
        <taxon>Eukaryota</taxon>
        <taxon>Metazoa</taxon>
        <taxon>Cnidaria</taxon>
        <taxon>Anthozoa</taxon>
        <taxon>Hexacorallia</taxon>
        <taxon>Scleractinia</taxon>
        <taxon>Fungiina</taxon>
        <taxon>Poritidae</taxon>
        <taxon>Porites</taxon>
    </lineage>
</organism>
<comment type="caution">
    <text evidence="1">The sequence shown here is derived from an EMBL/GenBank/DDBJ whole genome shotgun (WGS) entry which is preliminary data.</text>
</comment>
<proteinExistence type="predicted"/>
<evidence type="ECO:0000313" key="1">
    <source>
        <dbReference type="EMBL" id="CAH3195982.1"/>
    </source>
</evidence>
<sequence length="133" mass="15076">MSDSRSLTNDAFYTVEIHCDAKGYHECTFQVEIGEQFLAMQKFGNKGRAFKISNDRGQLGHLERDLVDLLWSFKRFQCVVTGSPCNDPKGRWRLGGGINVPLKVKIVTEKKEAEDLAQTVRSRGFFCEITLAE</sequence>
<dbReference type="Proteomes" id="UP001159427">
    <property type="component" value="Unassembled WGS sequence"/>
</dbReference>
<dbReference type="EMBL" id="CALNXI010004514">
    <property type="protein sequence ID" value="CAH3195982.1"/>
    <property type="molecule type" value="Genomic_DNA"/>
</dbReference>
<keyword evidence="2" id="KW-1185">Reference proteome</keyword>
<gene>
    <name evidence="1" type="ORF">PEVE_00031534</name>
</gene>
<name>A0ABN8SZF6_9CNID</name>
<protein>
    <submittedName>
        <fullName evidence="1">Uncharacterized protein</fullName>
    </submittedName>
</protein>
<reference evidence="1 2" key="1">
    <citation type="submission" date="2022-05" db="EMBL/GenBank/DDBJ databases">
        <authorList>
            <consortium name="Genoscope - CEA"/>
            <person name="William W."/>
        </authorList>
    </citation>
    <scope>NUCLEOTIDE SEQUENCE [LARGE SCALE GENOMIC DNA]</scope>
</reference>